<evidence type="ECO:0000313" key="12">
    <source>
        <dbReference type="EMBL" id="VAW64269.1"/>
    </source>
</evidence>
<keyword evidence="5" id="KW-0285">Flavoprotein</keyword>
<dbReference type="Gene3D" id="3.20.20.220">
    <property type="match status" value="1"/>
</dbReference>
<protein>
    <recommendedName>
        <fullName evidence="11">methylenetetrahydrofolate reductase (NADH)</fullName>
        <ecNumber evidence="11">1.5.1.54</ecNumber>
    </recommendedName>
</protein>
<evidence type="ECO:0000256" key="5">
    <source>
        <dbReference type="ARBA" id="ARBA00022630"/>
    </source>
</evidence>
<dbReference type="PANTHER" id="PTHR45754:SF3">
    <property type="entry name" value="METHYLENETETRAHYDROFOLATE REDUCTASE (NADPH)"/>
    <property type="match status" value="1"/>
</dbReference>
<dbReference type="PANTHER" id="PTHR45754">
    <property type="entry name" value="METHYLENETETRAHYDROFOLATE REDUCTASE"/>
    <property type="match status" value="1"/>
</dbReference>
<gene>
    <name evidence="12" type="ORF">MNBD_GAMMA11-2433</name>
</gene>
<keyword evidence="7 12" id="KW-0560">Oxidoreductase</keyword>
<dbReference type="UniPathway" id="UPA00193"/>
<evidence type="ECO:0000256" key="9">
    <source>
        <dbReference type="ARBA" id="ARBA00023167"/>
    </source>
</evidence>
<dbReference type="CDD" id="cd00537">
    <property type="entry name" value="MTHFR"/>
    <property type="match status" value="1"/>
</dbReference>
<comment type="pathway">
    <text evidence="2">One-carbon metabolism; tetrahydrofolate interconversion.</text>
</comment>
<dbReference type="EC" id="1.5.1.54" evidence="11"/>
<dbReference type="GO" id="GO:0005829">
    <property type="term" value="C:cytosol"/>
    <property type="evidence" value="ECO:0007669"/>
    <property type="project" value="InterPro"/>
</dbReference>
<keyword evidence="9" id="KW-0486">Methionine biosynthesis</keyword>
<name>A0A3B0XQS8_9ZZZZ</name>
<dbReference type="GO" id="GO:0035999">
    <property type="term" value="P:tetrahydrofolate interconversion"/>
    <property type="evidence" value="ECO:0007669"/>
    <property type="project" value="UniProtKB-UniPathway"/>
</dbReference>
<evidence type="ECO:0000256" key="4">
    <source>
        <dbReference type="ARBA" id="ARBA00022605"/>
    </source>
</evidence>
<dbReference type="GO" id="GO:0106312">
    <property type="term" value="F:methylenetetrahydrofolate reductase (NADH) activity"/>
    <property type="evidence" value="ECO:0007669"/>
    <property type="project" value="UniProtKB-EC"/>
</dbReference>
<evidence type="ECO:0000256" key="6">
    <source>
        <dbReference type="ARBA" id="ARBA00022827"/>
    </source>
</evidence>
<keyword evidence="4" id="KW-0028">Amino-acid biosynthesis</keyword>
<keyword evidence="8" id="KW-0520">NAD</keyword>
<evidence type="ECO:0000256" key="1">
    <source>
        <dbReference type="ARBA" id="ARBA00001974"/>
    </source>
</evidence>
<comment type="pathway">
    <text evidence="10">Amino-acid biosynthesis; L-methionine biosynthesis via de novo pathway.</text>
</comment>
<accession>A0A3B0XQS8</accession>
<evidence type="ECO:0000256" key="2">
    <source>
        <dbReference type="ARBA" id="ARBA00004777"/>
    </source>
</evidence>
<organism evidence="12">
    <name type="scientific">hydrothermal vent metagenome</name>
    <dbReference type="NCBI Taxonomy" id="652676"/>
    <lineage>
        <taxon>unclassified sequences</taxon>
        <taxon>metagenomes</taxon>
        <taxon>ecological metagenomes</taxon>
    </lineage>
</organism>
<evidence type="ECO:0000256" key="10">
    <source>
        <dbReference type="ARBA" id="ARBA00034478"/>
    </source>
</evidence>
<dbReference type="GO" id="GO:0009086">
    <property type="term" value="P:methionine biosynthetic process"/>
    <property type="evidence" value="ECO:0007669"/>
    <property type="project" value="UniProtKB-KW"/>
</dbReference>
<dbReference type="Pfam" id="PF02219">
    <property type="entry name" value="MTHFR"/>
    <property type="match status" value="1"/>
</dbReference>
<dbReference type="SUPFAM" id="SSF51730">
    <property type="entry name" value="FAD-linked oxidoreductase"/>
    <property type="match status" value="1"/>
</dbReference>
<reference evidence="12" key="1">
    <citation type="submission" date="2018-06" db="EMBL/GenBank/DDBJ databases">
        <authorList>
            <person name="Zhirakovskaya E."/>
        </authorList>
    </citation>
    <scope>NUCLEOTIDE SEQUENCE</scope>
</reference>
<dbReference type="InterPro" id="IPR029041">
    <property type="entry name" value="FAD-linked_oxidoreductase-like"/>
</dbReference>
<sequence>MKTQQKLEKHFSCEFFPPKTDKGMDKLYATAEKLKQEMNPAFFSVTFGAGGSTRETTFDAVKKVHHSTGCEVAPHLSCIGSTKQQLGDILDSYKQQGIQRIVTLRGDIPPGETQQHGDFNYAYQLVSFIRENYNEQFHIEVAAYPETHPQAISADKDLENFKTKIEAGANSAITQYFYNIDSYFYFIDSCEKSGLDIPIVPGIMPIANYTSLSRFSDMCGAEIPQWLRRKLESFADDSVAIQDFGAEFVSSMCEKLLAMGAPGLHFYTLNQSEASLRIWNNIKP</sequence>
<dbReference type="GO" id="GO:0071949">
    <property type="term" value="F:FAD binding"/>
    <property type="evidence" value="ECO:0007669"/>
    <property type="project" value="TreeGrafter"/>
</dbReference>
<dbReference type="InterPro" id="IPR003171">
    <property type="entry name" value="Mehydrof_redctse-like"/>
</dbReference>
<evidence type="ECO:0000256" key="3">
    <source>
        <dbReference type="ARBA" id="ARBA00006743"/>
    </source>
</evidence>
<evidence type="ECO:0000256" key="11">
    <source>
        <dbReference type="ARBA" id="ARBA00034529"/>
    </source>
</evidence>
<comment type="cofactor">
    <cofactor evidence="1">
        <name>FAD</name>
        <dbReference type="ChEBI" id="CHEBI:57692"/>
    </cofactor>
</comment>
<dbReference type="InterPro" id="IPR004620">
    <property type="entry name" value="MTHF_reductase_bac"/>
</dbReference>
<dbReference type="NCBIfam" id="TIGR00676">
    <property type="entry name" value="fadh2"/>
    <property type="match status" value="1"/>
</dbReference>
<keyword evidence="6" id="KW-0274">FAD</keyword>
<evidence type="ECO:0000256" key="7">
    <source>
        <dbReference type="ARBA" id="ARBA00023002"/>
    </source>
</evidence>
<dbReference type="AlphaFoldDB" id="A0A3B0XQS8"/>
<evidence type="ECO:0000256" key="8">
    <source>
        <dbReference type="ARBA" id="ARBA00023027"/>
    </source>
</evidence>
<comment type="similarity">
    <text evidence="3">Belongs to the methylenetetrahydrofolate reductase family.</text>
</comment>
<dbReference type="EMBL" id="UOFG01000226">
    <property type="protein sequence ID" value="VAW64269.1"/>
    <property type="molecule type" value="Genomic_DNA"/>
</dbReference>
<proteinExistence type="inferred from homology"/>